<proteinExistence type="predicted"/>
<gene>
    <name evidence="1" type="ORF">NQ502_00130</name>
</gene>
<dbReference type="Proteomes" id="UP001060164">
    <property type="component" value="Chromosome"/>
</dbReference>
<evidence type="ECO:0000313" key="2">
    <source>
        <dbReference type="Proteomes" id="UP001060164"/>
    </source>
</evidence>
<dbReference type="EMBL" id="CP102290">
    <property type="protein sequence ID" value="UWP59511.1"/>
    <property type="molecule type" value="Genomic_DNA"/>
</dbReference>
<reference evidence="1" key="1">
    <citation type="journal article" date="2022" name="Cell">
        <title>Design, construction, and in vivo augmentation of a complex gut microbiome.</title>
        <authorList>
            <person name="Cheng A.G."/>
            <person name="Ho P.Y."/>
            <person name="Aranda-Diaz A."/>
            <person name="Jain S."/>
            <person name="Yu F.B."/>
            <person name="Meng X."/>
            <person name="Wang M."/>
            <person name="Iakiviak M."/>
            <person name="Nagashima K."/>
            <person name="Zhao A."/>
            <person name="Murugkar P."/>
            <person name="Patil A."/>
            <person name="Atabakhsh K."/>
            <person name="Weakley A."/>
            <person name="Yan J."/>
            <person name="Brumbaugh A.R."/>
            <person name="Higginbottom S."/>
            <person name="Dimas A."/>
            <person name="Shiver A.L."/>
            <person name="Deutschbauer A."/>
            <person name="Neff N."/>
            <person name="Sonnenburg J.L."/>
            <person name="Huang K.C."/>
            <person name="Fischbach M.A."/>
        </authorList>
    </citation>
    <scope>NUCLEOTIDE SEQUENCE</scope>
    <source>
        <strain evidence="1">DSM 19829</strain>
    </source>
</reference>
<organism evidence="1 2">
    <name type="scientific">Ruminococcus gauvreauii</name>
    <dbReference type="NCBI Taxonomy" id="438033"/>
    <lineage>
        <taxon>Bacteria</taxon>
        <taxon>Bacillati</taxon>
        <taxon>Bacillota</taxon>
        <taxon>Clostridia</taxon>
        <taxon>Eubacteriales</taxon>
        <taxon>Oscillospiraceae</taxon>
        <taxon>Ruminococcus</taxon>
    </lineage>
</organism>
<name>A0ABY5VHR6_9FIRM</name>
<dbReference type="RefSeq" id="WP_169579910.1">
    <property type="nucleotide sequence ID" value="NZ_CABLBR010000005.1"/>
</dbReference>
<protein>
    <recommendedName>
        <fullName evidence="3">Metallothionein</fullName>
    </recommendedName>
</protein>
<sequence length="51" mass="5618">MANDEKCSNDRPCSCPNESCVNHGKCCACVAHHRDVYGGIPNCFKKEDSED</sequence>
<accession>A0ABY5VHR6</accession>
<keyword evidence="2" id="KW-1185">Reference proteome</keyword>
<evidence type="ECO:0000313" key="1">
    <source>
        <dbReference type="EMBL" id="UWP59511.1"/>
    </source>
</evidence>
<evidence type="ECO:0008006" key="3">
    <source>
        <dbReference type="Google" id="ProtNLM"/>
    </source>
</evidence>